<keyword evidence="2" id="KW-1185">Reference proteome</keyword>
<evidence type="ECO:0000313" key="1">
    <source>
        <dbReference type="EMBL" id="GIH79664.1"/>
    </source>
</evidence>
<dbReference type="RefSeq" id="WP_203894125.1">
    <property type="nucleotide sequence ID" value="NZ_BOOH01000051.1"/>
</dbReference>
<dbReference type="EMBL" id="BOOH01000051">
    <property type="protein sequence ID" value="GIH79664.1"/>
    <property type="molecule type" value="Genomic_DNA"/>
</dbReference>
<evidence type="ECO:0000313" key="2">
    <source>
        <dbReference type="Proteomes" id="UP000616724"/>
    </source>
</evidence>
<dbReference type="AlphaFoldDB" id="A0A8J3RR43"/>
<name>A0A8J3RR43_9ACTN</name>
<dbReference type="Proteomes" id="UP000616724">
    <property type="component" value="Unassembled WGS sequence"/>
</dbReference>
<gene>
    <name evidence="1" type="ORF">Plo01_60930</name>
</gene>
<proteinExistence type="predicted"/>
<sequence length="100" mass="10823">MGRGRTGRRAAVQGGQALALESNDLHEEIRALLGESGNVSGFFAEPARAALDADRWSREQLKAELAAVRSADPEGYDQRRADLVARMHAAWEAAARNHVA</sequence>
<reference evidence="1 2" key="1">
    <citation type="submission" date="2021-01" db="EMBL/GenBank/DDBJ databases">
        <title>Whole genome shotgun sequence of Planobispora longispora NBRC 13918.</title>
        <authorList>
            <person name="Komaki H."/>
            <person name="Tamura T."/>
        </authorList>
    </citation>
    <scope>NUCLEOTIDE SEQUENCE [LARGE SCALE GENOMIC DNA]</scope>
    <source>
        <strain evidence="1 2">NBRC 13918</strain>
    </source>
</reference>
<organism evidence="1 2">
    <name type="scientific">Planobispora longispora</name>
    <dbReference type="NCBI Taxonomy" id="28887"/>
    <lineage>
        <taxon>Bacteria</taxon>
        <taxon>Bacillati</taxon>
        <taxon>Actinomycetota</taxon>
        <taxon>Actinomycetes</taxon>
        <taxon>Streptosporangiales</taxon>
        <taxon>Streptosporangiaceae</taxon>
        <taxon>Planobispora</taxon>
    </lineage>
</organism>
<accession>A0A8J3RR43</accession>
<comment type="caution">
    <text evidence="1">The sequence shown here is derived from an EMBL/GenBank/DDBJ whole genome shotgun (WGS) entry which is preliminary data.</text>
</comment>
<protein>
    <submittedName>
        <fullName evidence="1">Uncharacterized protein</fullName>
    </submittedName>
</protein>